<sequence length="261" mass="27381">MNASAAPKRLGSIDELDFSAVLSDLDGIVYRGETAVPGAAERFGRWREQGLPYCFVTNNAEKSAAEFADKIGRLGIACAPDQVVTSADVALGHVQAHYPAGTRAYCIGSPALKRRLDEAGFVLAEEDAEIVLVALDRQFDYQMMKTALRNVLGGAALIGTNPDLIRPIADGFEPGAGAIAQSIAAASGVDPLYMGKPGPAIIETALARLGVGPEGAIMLGDQLDTDILAAQRANVRGIFVETGVPLSRKSAVIADYLVSRL</sequence>
<evidence type="ECO:0008006" key="3">
    <source>
        <dbReference type="Google" id="ProtNLM"/>
    </source>
</evidence>
<organism evidence="1 2">
    <name type="scientific">Devosia elaeis</name>
    <dbReference type="NCBI Taxonomy" id="1770058"/>
    <lineage>
        <taxon>Bacteria</taxon>
        <taxon>Pseudomonadati</taxon>
        <taxon>Pseudomonadota</taxon>
        <taxon>Alphaproteobacteria</taxon>
        <taxon>Hyphomicrobiales</taxon>
        <taxon>Devosiaceae</taxon>
        <taxon>Devosia</taxon>
    </lineage>
</organism>
<dbReference type="InterPro" id="IPR036412">
    <property type="entry name" value="HAD-like_sf"/>
</dbReference>
<dbReference type="EMBL" id="LVVY01000071">
    <property type="protein sequence ID" value="OAM78395.1"/>
    <property type="molecule type" value="Genomic_DNA"/>
</dbReference>
<dbReference type="PANTHER" id="PTHR19288">
    <property type="entry name" value="4-NITROPHENYLPHOSPHATASE-RELATED"/>
    <property type="match status" value="1"/>
</dbReference>
<dbReference type="RefSeq" id="WP_067453775.1">
    <property type="nucleotide sequence ID" value="NZ_LVVY01000071.1"/>
</dbReference>
<dbReference type="GO" id="GO:0005737">
    <property type="term" value="C:cytoplasm"/>
    <property type="evidence" value="ECO:0007669"/>
    <property type="project" value="TreeGrafter"/>
</dbReference>
<accession>A0A178I2H5</accession>
<evidence type="ECO:0000313" key="2">
    <source>
        <dbReference type="Proteomes" id="UP000078389"/>
    </source>
</evidence>
<dbReference type="SUPFAM" id="SSF56784">
    <property type="entry name" value="HAD-like"/>
    <property type="match status" value="1"/>
</dbReference>
<dbReference type="GO" id="GO:0016791">
    <property type="term" value="F:phosphatase activity"/>
    <property type="evidence" value="ECO:0007669"/>
    <property type="project" value="TreeGrafter"/>
</dbReference>
<dbReference type="OrthoDB" id="9810449at2"/>
<dbReference type="Pfam" id="PF13344">
    <property type="entry name" value="Hydrolase_6"/>
    <property type="match status" value="1"/>
</dbReference>
<name>A0A178I2H5_9HYPH</name>
<dbReference type="PANTHER" id="PTHR19288:SF46">
    <property type="entry name" value="HALOACID DEHALOGENASE-LIKE HYDROLASE DOMAIN-CONTAINING PROTEIN 2"/>
    <property type="match status" value="1"/>
</dbReference>
<dbReference type="InterPro" id="IPR006357">
    <property type="entry name" value="HAD-SF_hydro_IIA"/>
</dbReference>
<comment type="caution">
    <text evidence="1">The sequence shown here is derived from an EMBL/GenBank/DDBJ whole genome shotgun (WGS) entry which is preliminary data.</text>
</comment>
<reference evidence="1 2" key="1">
    <citation type="submission" date="2016-03" db="EMBL/GenBank/DDBJ databases">
        <title>Genome sequencing of Devosia sp. S37.</title>
        <authorList>
            <person name="Mohd Nor M."/>
        </authorList>
    </citation>
    <scope>NUCLEOTIDE SEQUENCE [LARGE SCALE GENOMIC DNA]</scope>
    <source>
        <strain evidence="1 2">S37</strain>
    </source>
</reference>
<dbReference type="Proteomes" id="UP000078389">
    <property type="component" value="Unassembled WGS sequence"/>
</dbReference>
<gene>
    <name evidence="1" type="ORF">A3840_06695</name>
</gene>
<dbReference type="STRING" id="1770058.A3840_06695"/>
<dbReference type="AlphaFoldDB" id="A0A178I2H5"/>
<dbReference type="Pfam" id="PF13242">
    <property type="entry name" value="Hydrolase_like"/>
    <property type="match status" value="1"/>
</dbReference>
<protein>
    <recommendedName>
        <fullName evidence="3">Phosphotransferase</fullName>
    </recommendedName>
</protein>
<dbReference type="NCBIfam" id="TIGR01460">
    <property type="entry name" value="HAD-SF-IIA"/>
    <property type="match status" value="1"/>
</dbReference>
<evidence type="ECO:0000313" key="1">
    <source>
        <dbReference type="EMBL" id="OAM78395.1"/>
    </source>
</evidence>
<dbReference type="InterPro" id="IPR023214">
    <property type="entry name" value="HAD_sf"/>
</dbReference>
<proteinExistence type="predicted"/>
<keyword evidence="2" id="KW-1185">Reference proteome</keyword>
<dbReference type="Gene3D" id="3.40.50.1000">
    <property type="entry name" value="HAD superfamily/HAD-like"/>
    <property type="match status" value="2"/>
</dbReference>